<feature type="transmembrane region" description="Helical" evidence="9">
    <location>
        <begin position="122"/>
        <end position="144"/>
    </location>
</feature>
<evidence type="ECO:0000256" key="6">
    <source>
        <dbReference type="ARBA" id="ARBA00023136"/>
    </source>
</evidence>
<evidence type="ECO:0000256" key="5">
    <source>
        <dbReference type="ARBA" id="ARBA00023122"/>
    </source>
</evidence>
<comment type="subcellular location">
    <subcellularLocation>
        <location evidence="1">Membrane</location>
        <topology evidence="1">Multi-pass membrane protein</topology>
    </subcellularLocation>
</comment>
<dbReference type="SUPFAM" id="SSF56176">
    <property type="entry name" value="FAD-binding/transporter-associated domain-like"/>
    <property type="match status" value="1"/>
</dbReference>
<evidence type="ECO:0000256" key="7">
    <source>
        <dbReference type="PROSITE-ProRule" id="PRU00703"/>
    </source>
</evidence>
<dbReference type="GO" id="GO:0005886">
    <property type="term" value="C:plasma membrane"/>
    <property type="evidence" value="ECO:0007669"/>
    <property type="project" value="TreeGrafter"/>
</dbReference>
<evidence type="ECO:0000256" key="4">
    <source>
        <dbReference type="ARBA" id="ARBA00022989"/>
    </source>
</evidence>
<keyword evidence="5 7" id="KW-0129">CBS domain</keyword>
<evidence type="ECO:0000256" key="3">
    <source>
        <dbReference type="ARBA" id="ARBA00022737"/>
    </source>
</evidence>
<dbReference type="PANTHER" id="PTHR22777">
    <property type="entry name" value="HEMOLYSIN-RELATED"/>
    <property type="match status" value="1"/>
</dbReference>
<dbReference type="AlphaFoldDB" id="A0A1V1PBE6"/>
<protein>
    <submittedName>
        <fullName evidence="12">Hemolysin</fullName>
    </submittedName>
</protein>
<dbReference type="CDD" id="cd04590">
    <property type="entry name" value="CBS_pair_CorC_HlyC_assoc"/>
    <property type="match status" value="1"/>
</dbReference>
<dbReference type="Pfam" id="PF03471">
    <property type="entry name" value="CorC_HlyC"/>
    <property type="match status" value="1"/>
</dbReference>
<organism evidence="12 13">
    <name type="scientific">Candidatus Magnetoglobus multicellularis str. Araruama</name>
    <dbReference type="NCBI Taxonomy" id="890399"/>
    <lineage>
        <taxon>Bacteria</taxon>
        <taxon>Pseudomonadati</taxon>
        <taxon>Thermodesulfobacteriota</taxon>
        <taxon>Desulfobacteria</taxon>
        <taxon>Desulfobacterales</taxon>
        <taxon>Desulfobacteraceae</taxon>
        <taxon>Candidatus Magnetoglobus</taxon>
    </lineage>
</organism>
<dbReference type="SMART" id="SM01091">
    <property type="entry name" value="CorC_HlyC"/>
    <property type="match status" value="1"/>
</dbReference>
<feature type="transmembrane region" description="Helical" evidence="9">
    <location>
        <begin position="91"/>
        <end position="110"/>
    </location>
</feature>
<dbReference type="GO" id="GO:0050660">
    <property type="term" value="F:flavin adenine dinucleotide binding"/>
    <property type="evidence" value="ECO:0007669"/>
    <property type="project" value="InterPro"/>
</dbReference>
<reference evidence="13" key="1">
    <citation type="submission" date="2012-11" db="EMBL/GenBank/DDBJ databases">
        <authorList>
            <person name="Lucero-Rivera Y.E."/>
            <person name="Tovar-Ramirez D."/>
        </authorList>
    </citation>
    <scope>NUCLEOTIDE SEQUENCE [LARGE SCALE GENOMIC DNA]</scope>
    <source>
        <strain evidence="13">Araruama</strain>
    </source>
</reference>
<keyword evidence="3" id="KW-0677">Repeat</keyword>
<dbReference type="InterPro" id="IPR016169">
    <property type="entry name" value="FAD-bd_PCMH_sub2"/>
</dbReference>
<dbReference type="Gene3D" id="3.30.465.10">
    <property type="match status" value="1"/>
</dbReference>
<dbReference type="PANTHER" id="PTHR22777:SF17">
    <property type="entry name" value="UPF0053 PROTEIN SLL0260"/>
    <property type="match status" value="1"/>
</dbReference>
<evidence type="ECO:0000313" key="13">
    <source>
        <dbReference type="Proteomes" id="UP000189670"/>
    </source>
</evidence>
<dbReference type="PROSITE" id="PS51846">
    <property type="entry name" value="CNNM"/>
    <property type="match status" value="1"/>
</dbReference>
<evidence type="ECO:0000256" key="8">
    <source>
        <dbReference type="PROSITE-ProRule" id="PRU01193"/>
    </source>
</evidence>
<dbReference type="SUPFAM" id="SSF54631">
    <property type="entry name" value="CBS-domain pair"/>
    <property type="match status" value="1"/>
</dbReference>
<dbReference type="InterPro" id="IPR044751">
    <property type="entry name" value="Ion_transp-like_CBS"/>
</dbReference>
<dbReference type="FunFam" id="3.10.580.10:FF:000002">
    <property type="entry name" value="Magnesium/cobalt efflux protein CorC"/>
    <property type="match status" value="1"/>
</dbReference>
<evidence type="ECO:0000256" key="2">
    <source>
        <dbReference type="ARBA" id="ARBA00022692"/>
    </source>
</evidence>
<keyword evidence="2 8" id="KW-0812">Transmembrane</keyword>
<dbReference type="InterPro" id="IPR046342">
    <property type="entry name" value="CBS_dom_sf"/>
</dbReference>
<evidence type="ECO:0000259" key="10">
    <source>
        <dbReference type="PROSITE" id="PS51371"/>
    </source>
</evidence>
<proteinExistence type="predicted"/>
<evidence type="ECO:0000256" key="1">
    <source>
        <dbReference type="ARBA" id="ARBA00004141"/>
    </source>
</evidence>
<feature type="domain" description="CBS" evidence="10">
    <location>
        <begin position="270"/>
        <end position="327"/>
    </location>
</feature>
<keyword evidence="4 8" id="KW-1133">Transmembrane helix</keyword>
<feature type="domain" description="CBS" evidence="10">
    <location>
        <begin position="205"/>
        <end position="265"/>
    </location>
</feature>
<dbReference type="EMBL" id="ATBP01000169">
    <property type="protein sequence ID" value="ETR72232.1"/>
    <property type="molecule type" value="Genomic_DNA"/>
</dbReference>
<gene>
    <name evidence="12" type="ORF">OMM_01880</name>
</gene>
<dbReference type="InterPro" id="IPR005170">
    <property type="entry name" value="Transptr-assoc_dom"/>
</dbReference>
<feature type="domain" description="CNNM transmembrane" evidence="11">
    <location>
        <begin position="1"/>
        <end position="186"/>
    </location>
</feature>
<dbReference type="Pfam" id="PF01595">
    <property type="entry name" value="CNNM"/>
    <property type="match status" value="1"/>
</dbReference>
<dbReference type="PROSITE" id="PS51371">
    <property type="entry name" value="CBS"/>
    <property type="match status" value="2"/>
</dbReference>
<evidence type="ECO:0000259" key="11">
    <source>
        <dbReference type="PROSITE" id="PS51846"/>
    </source>
</evidence>
<dbReference type="InterPro" id="IPR000644">
    <property type="entry name" value="CBS_dom"/>
</dbReference>
<dbReference type="InterPro" id="IPR036318">
    <property type="entry name" value="FAD-bd_PCMH-like_sf"/>
</dbReference>
<dbReference type="SMART" id="SM00116">
    <property type="entry name" value="CBS"/>
    <property type="match status" value="2"/>
</dbReference>
<dbReference type="Gene3D" id="3.10.580.10">
    <property type="entry name" value="CBS-domain"/>
    <property type="match status" value="1"/>
</dbReference>
<comment type="caution">
    <text evidence="12">The sequence shown here is derived from an EMBL/GenBank/DDBJ whole genome shotgun (WGS) entry which is preliminary data.</text>
</comment>
<dbReference type="Proteomes" id="UP000189670">
    <property type="component" value="Unassembled WGS sequence"/>
</dbReference>
<accession>A0A1V1PBE6</accession>
<dbReference type="Pfam" id="PF00571">
    <property type="entry name" value="CBS"/>
    <property type="match status" value="2"/>
</dbReference>
<evidence type="ECO:0000256" key="9">
    <source>
        <dbReference type="SAM" id="Phobius"/>
    </source>
</evidence>
<name>A0A1V1PBE6_9BACT</name>
<sequence length="426" mass="48288">MDIPEQSFLLLFFIVLSAFFSGVETAFVSLSDIRLNHLCEKENKKSILRVKQLKENSERLIITILIGNNLVNIAASSFATKVAIDIFESRGIGIAIGLMTLIILIFGEIIPKNVAMAKNELIAVSAAPIIRTLQIILYPAIYFLEKITILMARPMNNEDCEPLITEAEIKSVVNLGEEVGEIEKDERIMIHNIFRFSELQANEIMTDRTQIFSLDTSSYLKDVSDTIVSKGFSRIPIYEDQTDNIKGILYAKDILQHLLTKSEDRPLRDLIRPAMIIPETMLIDNLLREFKREKVHIAMVVDEHGGISGLITIEDILEEIVGDIYDETDKDEELIRIIDNQKCYVKGETEIEEVNRVLELNLSEEEDYETISGYILSQLRHIPEVGEELAVGDIVIRVTQADQQRIIEVEIEKKRALAGEDALVET</sequence>
<dbReference type="InterPro" id="IPR002550">
    <property type="entry name" value="CNNM"/>
</dbReference>
<evidence type="ECO:0000313" key="12">
    <source>
        <dbReference type="EMBL" id="ETR72232.1"/>
    </source>
</evidence>
<keyword evidence="6 8" id="KW-0472">Membrane</keyword>